<evidence type="ECO:0000256" key="1">
    <source>
        <dbReference type="SAM" id="SignalP"/>
    </source>
</evidence>
<comment type="caution">
    <text evidence="7">The sequence shown here is derived from an EMBL/GenBank/DDBJ whole genome shotgun (WGS) entry which is preliminary data.</text>
</comment>
<name>A0A512M8S6_9BACT</name>
<keyword evidence="1" id="KW-0732">Signal</keyword>
<sequence length="624" mass="70783">MLLSVSPRSLISSLALVSSAAIGAAVDAVNQAMDKDLLPLIEQRCMDCHDGEMKKGDIDFEFLRKPGEARHDIRLWGKVREQIRAGTMPPKAKQPLEQAQRDVFLRWIQSNEQAVLEMNESRPGLARSRRMNREEYNNTLRDLLGISKKPGDKFPADGAGGEGFANNADTLSLSPLLIEKYLEAADEAITEVRERGDLWARLLAPVTSDKLAPDVGAELALRPYLARAYRRTPAEADVQALLNVFRDAWKRKPNWDEAMKVMFKASLVSPKFLFIEEQARAHAKEPRRLDSHEMASRLSYLLWSSMPDDELLKLANENKLQDDAVLEAQVRRMLAHEKALAFTKNFAGQWLRFEEVFNTVDPDRRKFPDFNGDLRQAMYDEIFSFSDHLLRRNGRVLDFLDSDYSFLNEQLAKVYEVPDVKGKEMRLVKFNNPRRGGITSMAAILASTSYPQRTSPVLRGKWILEQLLGTPPPPPPPNVGQLPEDDRTLKETTLRKRLEAHRDKPACAGCHVRLDPPGFALENFDPIGKWRDTENGKPLDATGTMPGGKNFATPAEFRRLLMEDKNLFVRSFCTRLLGYATGRTVELHDQPTLLRLEKTLRDSDYHSEPLIIAIVKSAPFRSRL</sequence>
<dbReference type="AlphaFoldDB" id="A0A512M8S6"/>
<dbReference type="Pfam" id="PF07637">
    <property type="entry name" value="PSD5"/>
    <property type="match status" value="1"/>
</dbReference>
<evidence type="ECO:0000259" key="2">
    <source>
        <dbReference type="Pfam" id="PF07624"/>
    </source>
</evidence>
<feature type="chain" id="PRO_5022091689" description="Cytochrome c domain-containing protein" evidence="1">
    <location>
        <begin position="21"/>
        <end position="624"/>
    </location>
</feature>
<keyword evidence="8" id="KW-1185">Reference proteome</keyword>
<feature type="domain" description="DUF1587" evidence="3">
    <location>
        <begin position="129"/>
        <end position="192"/>
    </location>
</feature>
<dbReference type="OrthoDB" id="175242at2"/>
<dbReference type="InterPro" id="IPR013042">
    <property type="entry name" value="DUF1592"/>
</dbReference>
<dbReference type="Pfam" id="PF07624">
    <property type="entry name" value="PSD2"/>
    <property type="match status" value="1"/>
</dbReference>
<evidence type="ECO:0000259" key="5">
    <source>
        <dbReference type="Pfam" id="PF07631"/>
    </source>
</evidence>
<feature type="domain" description="DUF1585" evidence="2">
    <location>
        <begin position="548"/>
        <end position="620"/>
    </location>
</feature>
<feature type="domain" description="DUF1592" evidence="5">
    <location>
        <begin position="289"/>
        <end position="417"/>
    </location>
</feature>
<evidence type="ECO:0000313" key="7">
    <source>
        <dbReference type="EMBL" id="GEP43150.1"/>
    </source>
</evidence>
<dbReference type="InterPro" id="IPR011478">
    <property type="entry name" value="DUF1585"/>
</dbReference>
<dbReference type="RefSeq" id="WP_146850728.1">
    <property type="nucleotide sequence ID" value="NZ_BKAG01000015.1"/>
</dbReference>
<evidence type="ECO:0008006" key="9">
    <source>
        <dbReference type="Google" id="ProtNLM"/>
    </source>
</evidence>
<protein>
    <recommendedName>
        <fullName evidence="9">Cytochrome c domain-containing protein</fullName>
    </recommendedName>
</protein>
<evidence type="ECO:0000259" key="6">
    <source>
        <dbReference type="Pfam" id="PF07637"/>
    </source>
</evidence>
<evidence type="ECO:0000313" key="8">
    <source>
        <dbReference type="Proteomes" id="UP000321577"/>
    </source>
</evidence>
<evidence type="ECO:0000259" key="4">
    <source>
        <dbReference type="Pfam" id="PF07627"/>
    </source>
</evidence>
<dbReference type="Pfam" id="PF07627">
    <property type="entry name" value="PSCyt3"/>
    <property type="match status" value="1"/>
</dbReference>
<dbReference type="Proteomes" id="UP000321577">
    <property type="component" value="Unassembled WGS sequence"/>
</dbReference>
<feature type="domain" description="DUF1588" evidence="4">
    <location>
        <begin position="435"/>
        <end position="534"/>
    </location>
</feature>
<organism evidence="7 8">
    <name type="scientific">Brevifollis gellanilyticus</name>
    <dbReference type="NCBI Taxonomy" id="748831"/>
    <lineage>
        <taxon>Bacteria</taxon>
        <taxon>Pseudomonadati</taxon>
        <taxon>Verrucomicrobiota</taxon>
        <taxon>Verrucomicrobiia</taxon>
        <taxon>Verrucomicrobiales</taxon>
        <taxon>Verrucomicrobiaceae</taxon>
    </lineage>
</organism>
<evidence type="ECO:0000259" key="3">
    <source>
        <dbReference type="Pfam" id="PF07626"/>
    </source>
</evidence>
<accession>A0A512M8S6</accession>
<proteinExistence type="predicted"/>
<reference evidence="7 8" key="1">
    <citation type="submission" date="2019-07" db="EMBL/GenBank/DDBJ databases">
        <title>Whole genome shotgun sequence of Brevifollis gellanilyticus NBRC 108608.</title>
        <authorList>
            <person name="Hosoyama A."/>
            <person name="Uohara A."/>
            <person name="Ohji S."/>
            <person name="Ichikawa N."/>
        </authorList>
    </citation>
    <scope>NUCLEOTIDE SEQUENCE [LARGE SCALE GENOMIC DNA]</scope>
    <source>
        <strain evidence="7 8">NBRC 108608</strain>
    </source>
</reference>
<dbReference type="InterPro" id="IPR013043">
    <property type="entry name" value="DUF1595"/>
</dbReference>
<dbReference type="InterPro" id="IPR013039">
    <property type="entry name" value="DUF1588"/>
</dbReference>
<feature type="signal peptide" evidence="1">
    <location>
        <begin position="1"/>
        <end position="20"/>
    </location>
</feature>
<dbReference type="InterPro" id="IPR013036">
    <property type="entry name" value="DUF1587"/>
</dbReference>
<dbReference type="EMBL" id="BKAG01000015">
    <property type="protein sequence ID" value="GEP43150.1"/>
    <property type="molecule type" value="Genomic_DNA"/>
</dbReference>
<dbReference type="Pfam" id="PF07626">
    <property type="entry name" value="PSD3"/>
    <property type="match status" value="1"/>
</dbReference>
<gene>
    <name evidence="7" type="ORF">BGE01nite_24410</name>
</gene>
<dbReference type="Pfam" id="PF07631">
    <property type="entry name" value="PSD4"/>
    <property type="match status" value="1"/>
</dbReference>
<feature type="domain" description="DUF1595" evidence="6">
    <location>
        <begin position="219"/>
        <end position="277"/>
    </location>
</feature>